<evidence type="ECO:0000313" key="16">
    <source>
        <dbReference type="Proteomes" id="UP000014680"/>
    </source>
</evidence>
<dbReference type="Proteomes" id="UP000014680">
    <property type="component" value="Unassembled WGS sequence"/>
</dbReference>
<dbReference type="Gene3D" id="3.40.50.300">
    <property type="entry name" value="P-loop containing nucleotide triphosphate hydrolases"/>
    <property type="match status" value="2"/>
</dbReference>
<dbReference type="InterPro" id="IPR014001">
    <property type="entry name" value="Helicase_ATP-bd"/>
</dbReference>
<evidence type="ECO:0000256" key="12">
    <source>
        <dbReference type="SAM" id="MobiDB-lite"/>
    </source>
</evidence>
<dbReference type="FunFam" id="3.40.50.300:FF:000007">
    <property type="entry name" value="Pre-mRNA-splicing factor ATP-dependent RNA helicase"/>
    <property type="match status" value="1"/>
</dbReference>
<dbReference type="InterPro" id="IPR001650">
    <property type="entry name" value="Helicase_C-like"/>
</dbReference>
<dbReference type="GO" id="GO:0000398">
    <property type="term" value="P:mRNA splicing, via spliceosome"/>
    <property type="evidence" value="ECO:0007669"/>
    <property type="project" value="UniProtKB-ARBA"/>
</dbReference>
<dbReference type="InterPro" id="IPR002464">
    <property type="entry name" value="DNA/RNA_helicase_DEAH_CS"/>
</dbReference>
<evidence type="ECO:0000256" key="10">
    <source>
        <dbReference type="ARBA" id="ARBA00038040"/>
    </source>
</evidence>
<dbReference type="GO" id="GO:0016787">
    <property type="term" value="F:hydrolase activity"/>
    <property type="evidence" value="ECO:0007669"/>
    <property type="project" value="UniProtKB-KW"/>
</dbReference>
<dbReference type="PROSITE" id="PS51194">
    <property type="entry name" value="HELICASE_CTER"/>
    <property type="match status" value="1"/>
</dbReference>
<evidence type="ECO:0000256" key="5">
    <source>
        <dbReference type="ARBA" id="ARBA00022801"/>
    </source>
</evidence>
<dbReference type="SMART" id="SM00847">
    <property type="entry name" value="HA2"/>
    <property type="match status" value="1"/>
</dbReference>
<feature type="domain" description="Helicase C-terminal" evidence="14">
    <location>
        <begin position="415"/>
        <end position="591"/>
    </location>
</feature>
<dbReference type="CDD" id="cd18791">
    <property type="entry name" value="SF2_C_RHA"/>
    <property type="match status" value="1"/>
</dbReference>
<keyword evidence="16" id="KW-1185">Reference proteome</keyword>
<feature type="region of interest" description="Disordered" evidence="12">
    <location>
        <begin position="162"/>
        <end position="206"/>
    </location>
</feature>
<dbReference type="KEGG" id="eiv:EIN_246850"/>
<dbReference type="PANTHER" id="PTHR18934:SF91">
    <property type="entry name" value="PRE-MRNA-SPLICING FACTOR ATP-DEPENDENT RNA HELICASE PRP16"/>
    <property type="match status" value="1"/>
</dbReference>
<dbReference type="GeneID" id="14894008"/>
<proteinExistence type="inferred from homology"/>
<dbReference type="OMA" id="IFHARAP"/>
<organism evidence="15 16">
    <name type="scientific">Entamoeba invadens IP1</name>
    <dbReference type="NCBI Taxonomy" id="370355"/>
    <lineage>
        <taxon>Eukaryota</taxon>
        <taxon>Amoebozoa</taxon>
        <taxon>Evosea</taxon>
        <taxon>Archamoebae</taxon>
        <taxon>Mastigamoebida</taxon>
        <taxon>Entamoebidae</taxon>
        <taxon>Entamoeba</taxon>
    </lineage>
</organism>
<dbReference type="PROSITE" id="PS00690">
    <property type="entry name" value="DEAH_ATP_HELICASE"/>
    <property type="match status" value="1"/>
</dbReference>
<comment type="similarity">
    <text evidence="10">Belongs to the DEAD box helicase family. DEAH subfamily. PRP16 sub-subfamily.</text>
</comment>
<dbReference type="EMBL" id="KB206169">
    <property type="protein sequence ID" value="ELP94791.1"/>
    <property type="molecule type" value="Genomic_DNA"/>
</dbReference>
<dbReference type="Pfam" id="PF04408">
    <property type="entry name" value="WHD_HA2"/>
    <property type="match status" value="1"/>
</dbReference>
<dbReference type="EC" id="3.6.4.13" evidence="2"/>
<keyword evidence="9" id="KW-0539">Nucleus</keyword>
<dbReference type="FunFam" id="3.40.50.300:FF:000615">
    <property type="entry name" value="pre-mRNA-splicing factor ATP-dependent RNA helicase DEAH7"/>
    <property type="match status" value="1"/>
</dbReference>
<dbReference type="Pfam" id="PF07717">
    <property type="entry name" value="OB_NTP_bind"/>
    <property type="match status" value="1"/>
</dbReference>
<accession>A0A0A1UDW1</accession>
<evidence type="ECO:0000256" key="2">
    <source>
        <dbReference type="ARBA" id="ARBA00012552"/>
    </source>
</evidence>
<dbReference type="SUPFAM" id="SSF52540">
    <property type="entry name" value="P-loop containing nucleoside triphosphate hydrolases"/>
    <property type="match status" value="1"/>
</dbReference>
<reference evidence="15 16" key="1">
    <citation type="submission" date="2012-10" db="EMBL/GenBank/DDBJ databases">
        <authorList>
            <person name="Zafar N."/>
            <person name="Inman J."/>
            <person name="Hall N."/>
            <person name="Lorenzi H."/>
            <person name="Caler E."/>
        </authorList>
    </citation>
    <scope>NUCLEOTIDE SEQUENCE [LARGE SCALE GENOMIC DNA]</scope>
    <source>
        <strain evidence="15 16">IP1</strain>
    </source>
</reference>
<evidence type="ECO:0000256" key="11">
    <source>
        <dbReference type="ARBA" id="ARBA00047984"/>
    </source>
</evidence>
<dbReference type="CDD" id="cd17917">
    <property type="entry name" value="DEXHc_RHA-like"/>
    <property type="match status" value="1"/>
</dbReference>
<evidence type="ECO:0000256" key="3">
    <source>
        <dbReference type="ARBA" id="ARBA00022664"/>
    </source>
</evidence>
<dbReference type="InterPro" id="IPR048333">
    <property type="entry name" value="HA2_WH"/>
</dbReference>
<evidence type="ECO:0000259" key="13">
    <source>
        <dbReference type="PROSITE" id="PS51192"/>
    </source>
</evidence>
<dbReference type="InterPro" id="IPR011709">
    <property type="entry name" value="DEAD-box_helicase_OB_fold"/>
</dbReference>
<dbReference type="InterPro" id="IPR011545">
    <property type="entry name" value="DEAD/DEAH_box_helicase_dom"/>
</dbReference>
<evidence type="ECO:0000256" key="9">
    <source>
        <dbReference type="ARBA" id="ARBA00023242"/>
    </source>
</evidence>
<evidence type="ECO:0000256" key="4">
    <source>
        <dbReference type="ARBA" id="ARBA00022741"/>
    </source>
</evidence>
<evidence type="ECO:0000256" key="6">
    <source>
        <dbReference type="ARBA" id="ARBA00022806"/>
    </source>
</evidence>
<sequence length="847" mass="95831">MKRYEYEDKGKKRLPETLTETIGGVWGDTKIVRVSRTTEKSDDSDPLLEFYDDEINDQQKQEVELALMLNPKNKDAGDSWAEGQMVAGGVKRAEKSGVIEEEEEVQILVKKIIPQFMEGMQGRLQQASVVVPLKDATSDIAKLSKTGSETLIKFRERKEKEKGSKKVLESDTALSKLHETHGNTTSIQTDKSLKSDSKTHQKDEEDPFVVRAKIKKVREELPIHKKRMDIINTIRENQAVIIVGETGSGKTTQIVQYLYESGFGKKGIIGCTQPRRVAAVSVCERVSVEMSSTVGSLVGYTIRFEDKTSPKTRVKFMTDGILLREIVTDPFLDKYSVIIMDEAHERSLNTDILFGVLKRVLRERSDIRLVITSATIDENKLSNFFGRIPVLHIEGRTFPVKVNYMRSSPSDYIETATREIISIHTHQGPGDILVFMTGQEDIEITCEIVREKLRDLGKKVEKPLEVIPIYSQLSSEAQKKIFEESENRKVIVATNIAETSLTVNGVRFVIDSGLGKWKVYNPKIGMDSLQVFPESKQNAEQRKGRAGRTQSGVCYRMFTESTYNRDLLDAPIPEIQRTNLSNTILLLKAIGIEKVIDFEMLDPPSEESVMNSMYELWVLGALNESGALTQLGKKMSEFPLEPALGKLLITSEEYNCSEEALTIAAMLTVPNVFVRPKEREEEADAAREKFYQPDSDHITLVHVYNQWKKHEGDKRWCESNFVNMKGMNKAKDVRTQLADMLRKCGGKEVSCGRELEKLRKCITACYFYNAAKIKGQSYANLRTGVNCVLHPTSALFNMGVKPNYVIYHELLLTSNSYMRCVTAIEGKWLAELGEVFFQQINLKKSTK</sequence>
<dbReference type="Pfam" id="PF00270">
    <property type="entry name" value="DEAD"/>
    <property type="match status" value="1"/>
</dbReference>
<comment type="catalytic activity">
    <reaction evidence="11">
        <text>ATP + H2O = ADP + phosphate + H(+)</text>
        <dbReference type="Rhea" id="RHEA:13065"/>
        <dbReference type="ChEBI" id="CHEBI:15377"/>
        <dbReference type="ChEBI" id="CHEBI:15378"/>
        <dbReference type="ChEBI" id="CHEBI:30616"/>
        <dbReference type="ChEBI" id="CHEBI:43474"/>
        <dbReference type="ChEBI" id="CHEBI:456216"/>
        <dbReference type="EC" id="3.6.4.13"/>
    </reaction>
</comment>
<dbReference type="AlphaFoldDB" id="A0A0A1UDW1"/>
<evidence type="ECO:0000256" key="7">
    <source>
        <dbReference type="ARBA" id="ARBA00022840"/>
    </source>
</evidence>
<dbReference type="FunFam" id="1.20.120.1080:FF:000018">
    <property type="entry name" value="Pre-mRNA-splicing factor ATP-dependent RNA helicase prp16"/>
    <property type="match status" value="1"/>
</dbReference>
<dbReference type="Gene3D" id="1.20.120.1080">
    <property type="match status" value="1"/>
</dbReference>
<evidence type="ECO:0000313" key="15">
    <source>
        <dbReference type="EMBL" id="ELP94791.1"/>
    </source>
</evidence>
<gene>
    <name evidence="15" type="ORF">EIN_246850</name>
</gene>
<dbReference type="OrthoDB" id="10253254at2759"/>
<feature type="domain" description="Helicase ATP-binding" evidence="13">
    <location>
        <begin position="231"/>
        <end position="394"/>
    </location>
</feature>
<dbReference type="InterPro" id="IPR007502">
    <property type="entry name" value="Helicase-assoc_dom"/>
</dbReference>
<keyword evidence="3" id="KW-0507">mRNA processing</keyword>
<name>A0A0A1UDW1_ENTIV</name>
<dbReference type="GO" id="GO:0003723">
    <property type="term" value="F:RNA binding"/>
    <property type="evidence" value="ECO:0007669"/>
    <property type="project" value="TreeGrafter"/>
</dbReference>
<keyword evidence="7" id="KW-0067">ATP-binding</keyword>
<dbReference type="GO" id="GO:0005634">
    <property type="term" value="C:nucleus"/>
    <property type="evidence" value="ECO:0007669"/>
    <property type="project" value="UniProtKB-SubCell"/>
</dbReference>
<keyword evidence="8" id="KW-0508">mRNA splicing</keyword>
<dbReference type="InterPro" id="IPR027417">
    <property type="entry name" value="P-loop_NTPase"/>
</dbReference>
<dbReference type="PANTHER" id="PTHR18934">
    <property type="entry name" value="ATP-DEPENDENT RNA HELICASE"/>
    <property type="match status" value="1"/>
</dbReference>
<dbReference type="Pfam" id="PF21010">
    <property type="entry name" value="HA2_C"/>
    <property type="match status" value="1"/>
</dbReference>
<comment type="subcellular location">
    <subcellularLocation>
        <location evidence="1">Nucleus</location>
    </subcellularLocation>
</comment>
<evidence type="ECO:0000256" key="8">
    <source>
        <dbReference type="ARBA" id="ARBA00023187"/>
    </source>
</evidence>
<evidence type="ECO:0000259" key="14">
    <source>
        <dbReference type="PROSITE" id="PS51194"/>
    </source>
</evidence>
<dbReference type="GO" id="GO:0005524">
    <property type="term" value="F:ATP binding"/>
    <property type="evidence" value="ECO:0007669"/>
    <property type="project" value="UniProtKB-KW"/>
</dbReference>
<dbReference type="Pfam" id="PF00271">
    <property type="entry name" value="Helicase_C"/>
    <property type="match status" value="1"/>
</dbReference>
<evidence type="ECO:0000256" key="1">
    <source>
        <dbReference type="ARBA" id="ARBA00004123"/>
    </source>
</evidence>
<keyword evidence="5" id="KW-0378">Hydrolase</keyword>
<dbReference type="SMART" id="SM00487">
    <property type="entry name" value="DEXDc"/>
    <property type="match status" value="1"/>
</dbReference>
<dbReference type="PROSITE" id="PS51192">
    <property type="entry name" value="HELICASE_ATP_BIND_1"/>
    <property type="match status" value="1"/>
</dbReference>
<protein>
    <recommendedName>
        <fullName evidence="2">RNA helicase</fullName>
        <ecNumber evidence="2">3.6.4.13</ecNumber>
    </recommendedName>
</protein>
<dbReference type="GO" id="GO:0034458">
    <property type="term" value="F:3'-5' RNA helicase activity"/>
    <property type="evidence" value="ECO:0007669"/>
    <property type="project" value="TreeGrafter"/>
</dbReference>
<feature type="compositionally biased region" description="Basic and acidic residues" evidence="12">
    <location>
        <begin position="191"/>
        <end position="203"/>
    </location>
</feature>
<dbReference type="SMART" id="SM00490">
    <property type="entry name" value="HELICc"/>
    <property type="match status" value="1"/>
</dbReference>
<keyword evidence="4" id="KW-0547">Nucleotide-binding</keyword>
<dbReference type="RefSeq" id="XP_004261562.1">
    <property type="nucleotide sequence ID" value="XM_004261514.1"/>
</dbReference>
<dbReference type="VEuPathDB" id="AmoebaDB:EIN_246850"/>
<keyword evidence="6 15" id="KW-0347">Helicase</keyword>